<evidence type="ECO:0000313" key="2">
    <source>
        <dbReference type="EMBL" id="MBS2100634.1"/>
    </source>
</evidence>
<dbReference type="InterPro" id="IPR023614">
    <property type="entry name" value="Porin_dom_sf"/>
</dbReference>
<dbReference type="Proteomes" id="UP000708576">
    <property type="component" value="Unassembled WGS sequence"/>
</dbReference>
<comment type="caution">
    <text evidence="2">The sequence shown here is derived from an EMBL/GenBank/DDBJ whole genome shotgun (WGS) entry which is preliminary data.</text>
</comment>
<sequence length="394" mass="44547">MNKLMFSVKTLFMLFCFFSVSAIMAKSEKDENSVWSKPDMAKAFKPIVCIETWATYSSKEKDDEHDYVDRNDTQIRRFRTGAKGQPYWFLGYSFQIQLDRLGQDGYSSTKGSYGGIDVWNAYVTAKLLRKSDLLNLQAGYFWAATSRQFNTSPWAVSGFDKSRSCWYLRSFTTGKGNGIESGIGLGGVKNWKGFGINYRVGVYEPEAFACPDNSSRLVTGRLMFTIGDPEQSKYKYMLSGNQWRERKGITIAVGGSNLNDGCINESVYFKNAQTYGADIAIDYNGIRIDGEYYKMKRTSEELLDFTGTEMHVCVAYNVIVSNKFIEPSVTYDYFKGEGSSELFKHIGDDATWDLGVNWYLNKDRLKLAAHYLIQSGSAASRVGNYAGLALQFRL</sequence>
<dbReference type="Pfam" id="PF07396">
    <property type="entry name" value="Porin_O_P"/>
    <property type="match status" value="1"/>
</dbReference>
<evidence type="ECO:0008006" key="4">
    <source>
        <dbReference type="Google" id="ProtNLM"/>
    </source>
</evidence>
<keyword evidence="1" id="KW-0732">Signal</keyword>
<proteinExistence type="predicted"/>
<gene>
    <name evidence="2" type="ORF">KEM10_20275</name>
</gene>
<protein>
    <recommendedName>
        <fullName evidence="4">Porin</fullName>
    </recommendedName>
</protein>
<dbReference type="Gene3D" id="2.40.160.10">
    <property type="entry name" value="Porin"/>
    <property type="match status" value="1"/>
</dbReference>
<accession>A0ABS5K0I3</accession>
<dbReference type="InterPro" id="IPR010870">
    <property type="entry name" value="Porin_O/P"/>
</dbReference>
<dbReference type="SUPFAM" id="SSF56935">
    <property type="entry name" value="Porins"/>
    <property type="match status" value="1"/>
</dbReference>
<organism evidence="2 3">
    <name type="scientific">Carboxylicivirga linearis</name>
    <dbReference type="NCBI Taxonomy" id="1628157"/>
    <lineage>
        <taxon>Bacteria</taxon>
        <taxon>Pseudomonadati</taxon>
        <taxon>Bacteroidota</taxon>
        <taxon>Bacteroidia</taxon>
        <taxon>Marinilabiliales</taxon>
        <taxon>Marinilabiliaceae</taxon>
        <taxon>Carboxylicivirga</taxon>
    </lineage>
</organism>
<reference evidence="2 3" key="1">
    <citation type="journal article" date="2015" name="Int. J. Syst. Evol. Microbiol.">
        <title>Carboxylicivirga linearis sp. nov., isolated from a sea cucumber culture pond.</title>
        <authorList>
            <person name="Wang F.Q."/>
            <person name="Zhou Y.X."/>
            <person name="Lin X.Z."/>
            <person name="Chen G.J."/>
            <person name="Du Z.J."/>
        </authorList>
    </citation>
    <scope>NUCLEOTIDE SEQUENCE [LARGE SCALE GENOMIC DNA]</scope>
    <source>
        <strain evidence="2 3">FB218</strain>
    </source>
</reference>
<dbReference type="EMBL" id="JAGUCO010000026">
    <property type="protein sequence ID" value="MBS2100634.1"/>
    <property type="molecule type" value="Genomic_DNA"/>
</dbReference>
<name>A0ABS5K0I3_9BACT</name>
<evidence type="ECO:0000313" key="3">
    <source>
        <dbReference type="Proteomes" id="UP000708576"/>
    </source>
</evidence>
<keyword evidence="3" id="KW-1185">Reference proteome</keyword>
<feature type="signal peptide" evidence="1">
    <location>
        <begin position="1"/>
        <end position="25"/>
    </location>
</feature>
<feature type="chain" id="PRO_5046352013" description="Porin" evidence="1">
    <location>
        <begin position="26"/>
        <end position="394"/>
    </location>
</feature>
<evidence type="ECO:0000256" key="1">
    <source>
        <dbReference type="SAM" id="SignalP"/>
    </source>
</evidence>